<gene>
    <name evidence="1" type="ORF">Cni_G27993</name>
</gene>
<name>A0AAQ3L6P2_9LILI</name>
<keyword evidence="2" id="KW-1185">Reference proteome</keyword>
<sequence length="105" mass="12065">MGEGLRWLIRLHQQEAVTVPTLYLELILHGRTYSAINNASTQPTDSITHPLRTSLYQSQLSSNFFRFEENVQVEPYHDAEEPKAVLVDGQGLELDLRIQFVKQII</sequence>
<evidence type="ECO:0000313" key="2">
    <source>
        <dbReference type="Proteomes" id="UP001327560"/>
    </source>
</evidence>
<organism evidence="1 2">
    <name type="scientific">Canna indica</name>
    <name type="common">Indian-shot</name>
    <dbReference type="NCBI Taxonomy" id="4628"/>
    <lineage>
        <taxon>Eukaryota</taxon>
        <taxon>Viridiplantae</taxon>
        <taxon>Streptophyta</taxon>
        <taxon>Embryophyta</taxon>
        <taxon>Tracheophyta</taxon>
        <taxon>Spermatophyta</taxon>
        <taxon>Magnoliopsida</taxon>
        <taxon>Liliopsida</taxon>
        <taxon>Zingiberales</taxon>
        <taxon>Cannaceae</taxon>
        <taxon>Canna</taxon>
    </lineage>
</organism>
<accession>A0AAQ3L6P2</accession>
<dbReference type="AlphaFoldDB" id="A0AAQ3L6P2"/>
<protein>
    <submittedName>
        <fullName evidence="1">Uncharacterized protein</fullName>
    </submittedName>
</protein>
<reference evidence="1 2" key="1">
    <citation type="submission" date="2023-10" db="EMBL/GenBank/DDBJ databases">
        <title>Chromosome-scale genome assembly provides insights into flower coloration mechanisms of Canna indica.</title>
        <authorList>
            <person name="Li C."/>
        </authorList>
    </citation>
    <scope>NUCLEOTIDE SEQUENCE [LARGE SCALE GENOMIC DNA]</scope>
    <source>
        <tissue evidence="1">Flower</tissue>
    </source>
</reference>
<dbReference type="Proteomes" id="UP001327560">
    <property type="component" value="Chromosome 9"/>
</dbReference>
<evidence type="ECO:0000313" key="1">
    <source>
        <dbReference type="EMBL" id="WOL19196.1"/>
    </source>
</evidence>
<proteinExistence type="predicted"/>
<dbReference type="EMBL" id="CP136898">
    <property type="protein sequence ID" value="WOL19196.1"/>
    <property type="molecule type" value="Genomic_DNA"/>
</dbReference>